<proteinExistence type="predicted"/>
<evidence type="ECO:0000313" key="2">
    <source>
        <dbReference type="EMBL" id="PWC28930.1"/>
    </source>
</evidence>
<dbReference type="Proteomes" id="UP000245048">
    <property type="component" value="Unassembled WGS sequence"/>
</dbReference>
<dbReference type="PANTHER" id="PTHR30399">
    <property type="entry name" value="UNCHARACTERIZED PROTEIN YGJP"/>
    <property type="match status" value="1"/>
</dbReference>
<name>A0A2U1V4T4_9PROT</name>
<dbReference type="Pfam" id="PF01863">
    <property type="entry name" value="YgjP-like"/>
    <property type="match status" value="1"/>
</dbReference>
<keyword evidence="3" id="KW-1185">Reference proteome</keyword>
<organism evidence="2 3">
    <name type="scientific">Teichococcus aestuarii</name>
    <dbReference type="NCBI Taxonomy" id="568898"/>
    <lineage>
        <taxon>Bacteria</taxon>
        <taxon>Pseudomonadati</taxon>
        <taxon>Pseudomonadota</taxon>
        <taxon>Alphaproteobacteria</taxon>
        <taxon>Acetobacterales</taxon>
        <taxon>Roseomonadaceae</taxon>
        <taxon>Roseomonas</taxon>
    </lineage>
</organism>
<gene>
    <name evidence="2" type="ORF">CR165_10050</name>
</gene>
<dbReference type="PANTHER" id="PTHR30399:SF1">
    <property type="entry name" value="UTP PYROPHOSPHATASE"/>
    <property type="match status" value="1"/>
</dbReference>
<dbReference type="CDD" id="cd07344">
    <property type="entry name" value="M48_yhfN_like"/>
    <property type="match status" value="1"/>
</dbReference>
<dbReference type="InterPro" id="IPR002725">
    <property type="entry name" value="YgjP-like_metallopeptidase"/>
</dbReference>
<dbReference type="OrthoDB" id="9795402at2"/>
<reference evidence="3" key="1">
    <citation type="submission" date="2017-10" db="EMBL/GenBank/DDBJ databases">
        <authorList>
            <person name="Toshchakov S.V."/>
            <person name="Goeva M.A."/>
        </authorList>
    </citation>
    <scope>NUCLEOTIDE SEQUENCE [LARGE SCALE GENOMIC DNA]</scope>
    <source>
        <strain evidence="3">JR1/69-1-13</strain>
    </source>
</reference>
<dbReference type="InterPro" id="IPR053136">
    <property type="entry name" value="UTP_pyrophosphatase-like"/>
</dbReference>
<protein>
    <submittedName>
        <fullName evidence="2">Zinc metallopeptidase</fullName>
    </submittedName>
</protein>
<dbReference type="Gene3D" id="3.30.2010.10">
    <property type="entry name" value="Metalloproteases ('zincins'), catalytic domain"/>
    <property type="match status" value="1"/>
</dbReference>
<dbReference type="EMBL" id="PDOA01000005">
    <property type="protein sequence ID" value="PWC28930.1"/>
    <property type="molecule type" value="Genomic_DNA"/>
</dbReference>
<accession>A0A2U1V4T4</accession>
<evidence type="ECO:0000259" key="1">
    <source>
        <dbReference type="Pfam" id="PF01863"/>
    </source>
</evidence>
<comment type="caution">
    <text evidence="2">The sequence shown here is derived from an EMBL/GenBank/DDBJ whole genome shotgun (WGS) entry which is preliminary data.</text>
</comment>
<dbReference type="AlphaFoldDB" id="A0A2U1V4T4"/>
<evidence type="ECO:0000313" key="3">
    <source>
        <dbReference type="Proteomes" id="UP000245048"/>
    </source>
</evidence>
<sequence>MPRHPAGRPEAVRLRAGAASPALACPVRWRPLARARHVSLRIDPVAGVVVVVLPPQAGRRAGLALLRRHAEWVAREMAALAPRRPLGPGALVPLGDVPHPILHRPGHPAGPAELLGGRILVGGAAEALPRRVLELLRAEAGRRIAPRVRRHAAALAVAPSAVRLKDTRSRWGSCAPDGTLAFSWRLVMAPGWVLDSVVAHEVAHLSERNHSPRFWAQLGRLAPRHEGAREWLRRHGPGLLRIG</sequence>
<feature type="domain" description="YgjP-like metallopeptidase" evidence="1">
    <location>
        <begin position="36"/>
        <end position="235"/>
    </location>
</feature>